<reference evidence="2 3" key="1">
    <citation type="submission" date="2006-02" db="EMBL/GenBank/DDBJ databases">
        <authorList>
            <person name="Pinhassi J."/>
            <person name="Pedros-Alio C."/>
            <person name="Ferriera S."/>
            <person name="Johnson J."/>
            <person name="Kravitz S."/>
            <person name="Halpern A."/>
            <person name="Remington K."/>
            <person name="Beeson K."/>
            <person name="Tran B."/>
            <person name="Rogers Y.-H."/>
            <person name="Friedman R."/>
            <person name="Venter J.C."/>
        </authorList>
    </citation>
    <scope>NUCLEOTIDE SEQUENCE [LARGE SCALE GENOMIC DNA]</scope>
    <source>
        <strain evidence="2 3">MED92</strain>
    </source>
</reference>
<protein>
    <recommendedName>
        <fullName evidence="1">PilZ domain-containing protein</fullName>
    </recommendedName>
</protein>
<evidence type="ECO:0000259" key="1">
    <source>
        <dbReference type="Pfam" id="PF07238"/>
    </source>
</evidence>
<keyword evidence="3" id="KW-1185">Reference proteome</keyword>
<dbReference type="AlphaFoldDB" id="A0A7U8GR40"/>
<gene>
    <name evidence="2" type="ORF">MED92_08485</name>
</gene>
<name>A0A7U8GR40_NEPCE</name>
<dbReference type="RefSeq" id="WP_007022158.1">
    <property type="nucleotide sequence ID" value="NZ_CH724126.1"/>
</dbReference>
<feature type="domain" description="PilZ" evidence="1">
    <location>
        <begin position="4"/>
        <end position="112"/>
    </location>
</feature>
<accession>A0A7U8GR40</accession>
<sequence>MNPERRIYPRLNVNIAAELSTREGETADVTLINLSLGGMLVEGGPEMAELKPPVQGAPLELYLHFGLADGPVHCLCRVVYNQRQSQRCLRYGLSILSVDHQASERLQAYIQQQLK</sequence>
<dbReference type="Proteomes" id="UP000002171">
    <property type="component" value="Unassembled WGS sequence"/>
</dbReference>
<dbReference type="EMBL" id="AAOW01000032">
    <property type="protein sequence ID" value="EAR59785.1"/>
    <property type="molecule type" value="Genomic_DNA"/>
</dbReference>
<dbReference type="Gene3D" id="2.40.10.220">
    <property type="entry name" value="predicted glycosyltransferase like domains"/>
    <property type="match status" value="1"/>
</dbReference>
<proteinExistence type="predicted"/>
<dbReference type="Pfam" id="PF07238">
    <property type="entry name" value="PilZ"/>
    <property type="match status" value="1"/>
</dbReference>
<evidence type="ECO:0000313" key="2">
    <source>
        <dbReference type="EMBL" id="EAR59785.1"/>
    </source>
</evidence>
<dbReference type="GO" id="GO:0035438">
    <property type="term" value="F:cyclic-di-GMP binding"/>
    <property type="evidence" value="ECO:0007669"/>
    <property type="project" value="InterPro"/>
</dbReference>
<evidence type="ECO:0000313" key="3">
    <source>
        <dbReference type="Proteomes" id="UP000002171"/>
    </source>
</evidence>
<comment type="caution">
    <text evidence="2">The sequence shown here is derived from an EMBL/GenBank/DDBJ whole genome shotgun (WGS) entry which is preliminary data.</text>
</comment>
<dbReference type="SUPFAM" id="SSF141371">
    <property type="entry name" value="PilZ domain-like"/>
    <property type="match status" value="1"/>
</dbReference>
<organism evidence="2 3">
    <name type="scientific">Neptuniibacter caesariensis</name>
    <dbReference type="NCBI Taxonomy" id="207954"/>
    <lineage>
        <taxon>Bacteria</taxon>
        <taxon>Pseudomonadati</taxon>
        <taxon>Pseudomonadota</taxon>
        <taxon>Gammaproteobacteria</taxon>
        <taxon>Oceanospirillales</taxon>
        <taxon>Oceanospirillaceae</taxon>
        <taxon>Neptuniibacter</taxon>
    </lineage>
</organism>
<dbReference type="InterPro" id="IPR009875">
    <property type="entry name" value="PilZ_domain"/>
</dbReference>